<accession>A0A9Q0AN28</accession>
<proteinExistence type="predicted"/>
<evidence type="ECO:0008006" key="3">
    <source>
        <dbReference type="Google" id="ProtNLM"/>
    </source>
</evidence>
<comment type="caution">
    <text evidence="1">The sequence shown here is derived from an EMBL/GenBank/DDBJ whole genome shotgun (WGS) entry which is preliminary data.</text>
</comment>
<protein>
    <recommendedName>
        <fullName evidence="3">Amidohydrolase-related domain-containing protein</fullName>
    </recommendedName>
</protein>
<evidence type="ECO:0000313" key="2">
    <source>
        <dbReference type="Proteomes" id="UP000829685"/>
    </source>
</evidence>
<dbReference type="GO" id="GO:0016810">
    <property type="term" value="F:hydrolase activity, acting on carbon-nitrogen (but not peptide) bonds"/>
    <property type="evidence" value="ECO:0007669"/>
    <property type="project" value="InterPro"/>
</dbReference>
<dbReference type="Gene3D" id="2.30.40.10">
    <property type="entry name" value="Urease, subunit C, domain 1"/>
    <property type="match status" value="1"/>
</dbReference>
<dbReference type="SUPFAM" id="SSF51556">
    <property type="entry name" value="Metallo-dependent hydrolases"/>
    <property type="match status" value="1"/>
</dbReference>
<dbReference type="Gene3D" id="3.40.50.10910">
    <property type="entry name" value="Amidohydrolase"/>
    <property type="match status" value="1"/>
</dbReference>
<dbReference type="PANTHER" id="PTHR43135:SF3">
    <property type="entry name" value="ALPHA-D-RIBOSE 1-METHYLPHOSPHONATE 5-TRIPHOSPHATE DIPHOSPHATASE"/>
    <property type="match status" value="1"/>
</dbReference>
<sequence length="219" mass="24071">MIKFDRHKTEHTRTTSIEKFAITNVLVFDGEGVRGPETVVVENGTIGTKSDGATIVDGTGCMVLPGLIDTHVHIVDETELQNCARYGVTTACDLGAYPKSLFEKLKKVNGPTEYLSSGLAAFPPQSLHAQFHSNLDKDMSLRPEHRVADWVEARVSECVDFIKIIADEPGFDQAVLNELGRYSRAKGKVTIAHATNYTAYERGVAADYDILTRPSRKTS</sequence>
<dbReference type="SUPFAM" id="SSF51338">
    <property type="entry name" value="Composite domain of metallo-dependent hydrolases"/>
    <property type="match status" value="1"/>
</dbReference>
<dbReference type="Gene3D" id="3.30.110.90">
    <property type="entry name" value="Amidohydrolase"/>
    <property type="match status" value="1"/>
</dbReference>
<dbReference type="InterPro" id="IPR051781">
    <property type="entry name" value="Metallo-dep_Hydrolase"/>
</dbReference>
<evidence type="ECO:0000313" key="1">
    <source>
        <dbReference type="EMBL" id="KAI1873547.1"/>
    </source>
</evidence>
<gene>
    <name evidence="1" type="ORF">JX265_005169</name>
</gene>
<dbReference type="EMBL" id="JAFIMR010000010">
    <property type="protein sequence ID" value="KAI1873547.1"/>
    <property type="molecule type" value="Genomic_DNA"/>
</dbReference>
<dbReference type="OrthoDB" id="5595695at2759"/>
<dbReference type="PANTHER" id="PTHR43135">
    <property type="entry name" value="ALPHA-D-RIBOSE 1-METHYLPHOSPHONATE 5-TRIPHOSPHATE DIPHOSPHATASE"/>
    <property type="match status" value="1"/>
</dbReference>
<name>A0A9Q0AN28_9PEZI</name>
<dbReference type="AlphaFoldDB" id="A0A9Q0AN28"/>
<dbReference type="InterPro" id="IPR032466">
    <property type="entry name" value="Metal_Hydrolase"/>
</dbReference>
<dbReference type="Proteomes" id="UP000829685">
    <property type="component" value="Unassembled WGS sequence"/>
</dbReference>
<reference evidence="1" key="1">
    <citation type="submission" date="2021-03" db="EMBL/GenBank/DDBJ databases">
        <title>Revisited historic fungal species revealed as producer of novel bioactive compounds through whole genome sequencing and comparative genomics.</title>
        <authorList>
            <person name="Vignolle G.A."/>
            <person name="Hochenegger N."/>
            <person name="Mach R.L."/>
            <person name="Mach-Aigner A.R."/>
            <person name="Javad Rahimi M."/>
            <person name="Salim K.A."/>
            <person name="Chan C.M."/>
            <person name="Lim L.B.L."/>
            <person name="Cai F."/>
            <person name="Druzhinina I.S."/>
            <person name="U'Ren J.M."/>
            <person name="Derntl C."/>
        </authorList>
    </citation>
    <scope>NUCLEOTIDE SEQUENCE</scope>
    <source>
        <strain evidence="1">TUCIM 5799</strain>
    </source>
</reference>
<organism evidence="1 2">
    <name type="scientific">Neoarthrinium moseri</name>
    <dbReference type="NCBI Taxonomy" id="1658444"/>
    <lineage>
        <taxon>Eukaryota</taxon>
        <taxon>Fungi</taxon>
        <taxon>Dikarya</taxon>
        <taxon>Ascomycota</taxon>
        <taxon>Pezizomycotina</taxon>
        <taxon>Sordariomycetes</taxon>
        <taxon>Xylariomycetidae</taxon>
        <taxon>Amphisphaeriales</taxon>
        <taxon>Apiosporaceae</taxon>
        <taxon>Neoarthrinium</taxon>
    </lineage>
</organism>
<dbReference type="InterPro" id="IPR011059">
    <property type="entry name" value="Metal-dep_hydrolase_composite"/>
</dbReference>
<keyword evidence="2" id="KW-1185">Reference proteome</keyword>